<sequence>MTIRNQRFSLLKQPISSTLNQHLIDYPTRAILVIVQMKYPCKRFTTLARVGGVGFRSIARLDHSRSLYIDRVLAIYTRDSLPFHYRIGRGRPLNPYLRGIIVDLLRSEMRPKEFSLIPDDLFEVEPMKDFLEWSVLRSWVRSWLRYCQWYSSTALRPDVTIEEFFRAPIRERKWRVTKTDPQLIPFGLLWKVYDLVALKGLDFRLPIRLIDKGGVRLTFW</sequence>
<reference evidence="1" key="1">
    <citation type="submission" date="2020-07" db="EMBL/GenBank/DDBJ databases">
        <authorList>
            <person name="Lin J."/>
        </authorList>
    </citation>
    <scope>NUCLEOTIDE SEQUENCE</scope>
</reference>
<accession>A0A6V7PYJ7</accession>
<dbReference type="AlphaFoldDB" id="A0A6V7PYJ7"/>
<name>A0A6V7PYJ7_ANACO</name>
<dbReference type="EMBL" id="LR862153">
    <property type="protein sequence ID" value="CAD1835825.1"/>
    <property type="molecule type" value="Genomic_DNA"/>
</dbReference>
<proteinExistence type="predicted"/>
<protein>
    <submittedName>
        <fullName evidence="1">Uncharacterized protein</fullName>
    </submittedName>
</protein>
<organism evidence="1">
    <name type="scientific">Ananas comosus var. bracteatus</name>
    <name type="common">red pineapple</name>
    <dbReference type="NCBI Taxonomy" id="296719"/>
    <lineage>
        <taxon>Eukaryota</taxon>
        <taxon>Viridiplantae</taxon>
        <taxon>Streptophyta</taxon>
        <taxon>Embryophyta</taxon>
        <taxon>Tracheophyta</taxon>
        <taxon>Spermatophyta</taxon>
        <taxon>Magnoliopsida</taxon>
        <taxon>Liliopsida</taxon>
        <taxon>Poales</taxon>
        <taxon>Bromeliaceae</taxon>
        <taxon>Bromelioideae</taxon>
        <taxon>Ananas</taxon>
    </lineage>
</organism>
<evidence type="ECO:0000313" key="1">
    <source>
        <dbReference type="EMBL" id="CAD1835825.1"/>
    </source>
</evidence>
<gene>
    <name evidence="1" type="ORF">CB5_LOCUS19036</name>
</gene>